<dbReference type="InterPro" id="IPR032862">
    <property type="entry name" value="ALKBH6"/>
</dbReference>
<dbReference type="PANTHER" id="PTHR46030:SF1">
    <property type="entry name" value="ALPHA-KETOGLUTARATE-DEPENDENT DIOXYGENASE ALKB HOMOLOG 6"/>
    <property type="match status" value="1"/>
</dbReference>
<dbReference type="InterPro" id="IPR037151">
    <property type="entry name" value="AlkB-like_sf"/>
</dbReference>
<keyword evidence="3" id="KW-0223">Dioxygenase</keyword>
<evidence type="ECO:0000256" key="5">
    <source>
        <dbReference type="ARBA" id="ARBA00023004"/>
    </source>
</evidence>
<feature type="domain" description="Alpha-ketoglutarate-dependent dioxygenase AlkB-like" evidence="6">
    <location>
        <begin position="55"/>
        <end position="202"/>
    </location>
</feature>
<keyword evidence="4" id="KW-0560">Oxidoreductase</keyword>
<feature type="non-terminal residue" evidence="7">
    <location>
        <position position="207"/>
    </location>
</feature>
<dbReference type="InterPro" id="IPR027450">
    <property type="entry name" value="AlkB-like"/>
</dbReference>
<keyword evidence="5" id="KW-0408">Iron</keyword>
<reference evidence="7 8" key="1">
    <citation type="journal article" date="2015" name="Genome Biol. Evol.">
        <title>Comparative Genomics of a Bacterivorous Green Alga Reveals Evolutionary Causalities and Consequences of Phago-Mixotrophic Mode of Nutrition.</title>
        <authorList>
            <person name="Burns J.A."/>
            <person name="Paasch A."/>
            <person name="Narechania A."/>
            <person name="Kim E."/>
        </authorList>
    </citation>
    <scope>NUCLEOTIDE SEQUENCE [LARGE SCALE GENOMIC DNA]</scope>
    <source>
        <strain evidence="7 8">PLY_AMNH</strain>
    </source>
</reference>
<comment type="similarity">
    <text evidence="1">Belongs to the alkB family.</text>
</comment>
<comment type="caution">
    <text evidence="7">The sequence shown here is derived from an EMBL/GenBank/DDBJ whole genome shotgun (WGS) entry which is preliminary data.</text>
</comment>
<evidence type="ECO:0000256" key="2">
    <source>
        <dbReference type="ARBA" id="ARBA00022723"/>
    </source>
</evidence>
<evidence type="ECO:0000256" key="4">
    <source>
        <dbReference type="ARBA" id="ARBA00023002"/>
    </source>
</evidence>
<accession>A0AAE0FLF5</accession>
<organism evidence="7 8">
    <name type="scientific">Cymbomonas tetramitiformis</name>
    <dbReference type="NCBI Taxonomy" id="36881"/>
    <lineage>
        <taxon>Eukaryota</taxon>
        <taxon>Viridiplantae</taxon>
        <taxon>Chlorophyta</taxon>
        <taxon>Pyramimonadophyceae</taxon>
        <taxon>Pyramimonadales</taxon>
        <taxon>Pyramimonadaceae</taxon>
        <taxon>Cymbomonas</taxon>
    </lineage>
</organism>
<evidence type="ECO:0000256" key="3">
    <source>
        <dbReference type="ARBA" id="ARBA00022964"/>
    </source>
</evidence>
<evidence type="ECO:0000313" key="7">
    <source>
        <dbReference type="EMBL" id="KAK3261660.1"/>
    </source>
</evidence>
<keyword evidence="2" id="KW-0479">Metal-binding</keyword>
<protein>
    <recommendedName>
        <fullName evidence="6">Alpha-ketoglutarate-dependent dioxygenase AlkB-like domain-containing protein</fullName>
    </recommendedName>
</protein>
<dbReference type="EMBL" id="LGRX02016756">
    <property type="protein sequence ID" value="KAK3261660.1"/>
    <property type="molecule type" value="Genomic_DNA"/>
</dbReference>
<dbReference type="AlphaFoldDB" id="A0AAE0FLF5"/>
<name>A0AAE0FLF5_9CHLO</name>
<dbReference type="Gene3D" id="2.60.120.590">
    <property type="entry name" value="Alpha-ketoglutarate-dependent dioxygenase AlkB-like"/>
    <property type="match status" value="1"/>
</dbReference>
<dbReference type="PANTHER" id="PTHR46030">
    <property type="entry name" value="ALPHA-KETOGLUTARATE-DEPENDENT DIOXYGENASE ALKB HOMOLOG 6"/>
    <property type="match status" value="1"/>
</dbReference>
<keyword evidence="8" id="KW-1185">Reference proteome</keyword>
<dbReference type="SUPFAM" id="SSF51197">
    <property type="entry name" value="Clavaminate synthase-like"/>
    <property type="match status" value="1"/>
</dbReference>
<dbReference type="Proteomes" id="UP001190700">
    <property type="component" value="Unassembled WGS sequence"/>
</dbReference>
<sequence>MEAIPRTYDKSIAGQVDEVNVDTEAAETRTEHDMLALSPQTLEGFRVSQLDSVYYIPSYVTEAQEHSLLDQVSSARSKWTNLKRRRLQNWGGIVEEKGMIPEPLPTWLSTLLGRLHEDVGLFRTAPNHVLVNEYQPGEGIMAHEDGPLYFPLVAILSLRSSAVIRFTRKQPSLNSGVEENHADSRPEVVSLVLRPRSLLIFKDAAYQ</sequence>
<proteinExistence type="inferred from homology"/>
<dbReference type="GO" id="GO:0005634">
    <property type="term" value="C:nucleus"/>
    <property type="evidence" value="ECO:0007669"/>
    <property type="project" value="TreeGrafter"/>
</dbReference>
<evidence type="ECO:0000259" key="6">
    <source>
        <dbReference type="Pfam" id="PF13532"/>
    </source>
</evidence>
<dbReference type="Pfam" id="PF13532">
    <property type="entry name" value="2OG-FeII_Oxy_2"/>
    <property type="match status" value="1"/>
</dbReference>
<dbReference type="GO" id="GO:0051213">
    <property type="term" value="F:dioxygenase activity"/>
    <property type="evidence" value="ECO:0007669"/>
    <property type="project" value="UniProtKB-KW"/>
</dbReference>
<evidence type="ECO:0000313" key="8">
    <source>
        <dbReference type="Proteomes" id="UP001190700"/>
    </source>
</evidence>
<gene>
    <name evidence="7" type="ORF">CYMTET_29442</name>
</gene>
<dbReference type="GO" id="GO:0046872">
    <property type="term" value="F:metal ion binding"/>
    <property type="evidence" value="ECO:0007669"/>
    <property type="project" value="UniProtKB-KW"/>
</dbReference>
<evidence type="ECO:0000256" key="1">
    <source>
        <dbReference type="ARBA" id="ARBA00007879"/>
    </source>
</evidence>